<evidence type="ECO:0000313" key="2">
    <source>
        <dbReference type="Proteomes" id="UP000318138"/>
    </source>
</evidence>
<sequence length="117" mass="13182">MRKVLKTGFLLGLGAAATSKEKVSHYVDDLVSKGKVKPDKADALYAQLLTKGTEKEEELSRRSKERIRMLLEDMHLVSRDEHAELLEKVDTLERRVLALEQELAAKEAPVDSNDHLS</sequence>
<name>A0A859FCP2_9BACI</name>
<protein>
    <recommendedName>
        <fullName evidence="3">Polyhydroxyalkanoate synthesis regulator</fullName>
    </recommendedName>
</protein>
<reference evidence="2" key="1">
    <citation type="submission" date="2019-07" db="EMBL/GenBank/DDBJ databases">
        <title>Bacillus alkalisoli sp. nov. isolated from saline soil.</title>
        <authorList>
            <person name="Sun J.-Q."/>
            <person name="Xu L."/>
        </authorList>
    </citation>
    <scope>NUCLEOTIDE SEQUENCE [LARGE SCALE GENOMIC DNA]</scope>
    <source>
        <strain evidence="2">M4U3P1</strain>
    </source>
</reference>
<dbReference type="RefSeq" id="WP_176008736.1">
    <property type="nucleotide sequence ID" value="NZ_CP041372.2"/>
</dbReference>
<keyword evidence="2" id="KW-1185">Reference proteome</keyword>
<dbReference type="AlphaFoldDB" id="A0A859FCP2"/>
<dbReference type="PANTHER" id="PTHR38664:SF1">
    <property type="entry name" value="SLR0058 PROTEIN"/>
    <property type="match status" value="1"/>
</dbReference>
<gene>
    <name evidence="1" type="ORF">FLK61_28595</name>
</gene>
<dbReference type="KEGG" id="psua:FLK61_28595"/>
<dbReference type="PANTHER" id="PTHR38664">
    <property type="entry name" value="SLR0058 PROTEIN"/>
    <property type="match status" value="1"/>
</dbReference>
<organism evidence="1 2">
    <name type="scientific">Paenalkalicoccus suaedae</name>
    <dbReference type="NCBI Taxonomy" id="2592382"/>
    <lineage>
        <taxon>Bacteria</taxon>
        <taxon>Bacillati</taxon>
        <taxon>Bacillota</taxon>
        <taxon>Bacilli</taxon>
        <taxon>Bacillales</taxon>
        <taxon>Bacillaceae</taxon>
        <taxon>Paenalkalicoccus</taxon>
    </lineage>
</organism>
<evidence type="ECO:0000313" key="1">
    <source>
        <dbReference type="EMBL" id="QKS70700.1"/>
    </source>
</evidence>
<dbReference type="Proteomes" id="UP000318138">
    <property type="component" value="Chromosome"/>
</dbReference>
<dbReference type="InterPro" id="IPR008769">
    <property type="entry name" value="PhaF_PhaI"/>
</dbReference>
<proteinExistence type="predicted"/>
<dbReference type="EMBL" id="CP041372">
    <property type="protein sequence ID" value="QKS70700.1"/>
    <property type="molecule type" value="Genomic_DNA"/>
</dbReference>
<accession>A0A859FCP2</accession>
<evidence type="ECO:0008006" key="3">
    <source>
        <dbReference type="Google" id="ProtNLM"/>
    </source>
</evidence>